<feature type="compositionally biased region" description="Basic and acidic residues" evidence="1">
    <location>
        <begin position="186"/>
        <end position="211"/>
    </location>
</feature>
<dbReference type="RefSeq" id="XP_009537650.1">
    <property type="nucleotide sequence ID" value="XM_009539355.1"/>
</dbReference>
<organism evidence="2 3">
    <name type="scientific">Phytophthora sojae (strain P6497)</name>
    <name type="common">Soybean stem and root rot agent</name>
    <name type="synonym">Phytophthora megasperma f. sp. glycines</name>
    <dbReference type="NCBI Taxonomy" id="1094619"/>
    <lineage>
        <taxon>Eukaryota</taxon>
        <taxon>Sar</taxon>
        <taxon>Stramenopiles</taxon>
        <taxon>Oomycota</taxon>
        <taxon>Peronosporomycetes</taxon>
        <taxon>Peronosporales</taxon>
        <taxon>Peronosporaceae</taxon>
        <taxon>Phytophthora</taxon>
    </lineage>
</organism>
<protein>
    <submittedName>
        <fullName evidence="2">Uncharacterized protein</fullName>
    </submittedName>
</protein>
<keyword evidence="3" id="KW-1185">Reference proteome</keyword>
<name>G5AC11_PHYSP</name>
<feature type="compositionally biased region" description="Basic and acidic residues" evidence="1">
    <location>
        <begin position="137"/>
        <end position="150"/>
    </location>
</feature>
<proteinExistence type="predicted"/>
<dbReference type="EMBL" id="JH159163">
    <property type="protein sequence ID" value="EGZ06886.1"/>
    <property type="molecule type" value="Genomic_DNA"/>
</dbReference>
<feature type="region of interest" description="Disordered" evidence="1">
    <location>
        <begin position="136"/>
        <end position="240"/>
    </location>
</feature>
<gene>
    <name evidence="2" type="ORF">PHYSODRAFT_288999</name>
</gene>
<sequence length="318" mass="34603">MSTREATGSCAAVADHGGGAGNAMVVQRAEGKRVVIDYGKLRTTDGGRIDGRPDEEELRRKVDAQLAAALAATEQSVDRSTRAAMSTKGSKDHADEMSAGGTSRGDTSSATDDTLKAELRVRDKEQGLVLLVKARQQARDEATKQEMERQLHKRRKRLDHTKARRERRAERERMAAGADRATGVHAGEEADGDKGGAARRSGEGQDEHVRVGEAVGGDEDAEGRDDQGAAADMLRGRGRAQWQPPMPELLQVETAGYIVERARRRVRNRAGRYVREHQVEYSTGPGRPAGRRWLTEAEFEQLEDAAKVEDDLGAGDGV</sequence>
<evidence type="ECO:0000313" key="3">
    <source>
        <dbReference type="Proteomes" id="UP000002640"/>
    </source>
</evidence>
<dbReference type="KEGG" id="psoj:PHYSODRAFT_288999"/>
<dbReference type="InParanoid" id="G5AC11"/>
<evidence type="ECO:0000313" key="2">
    <source>
        <dbReference type="EMBL" id="EGZ06886.1"/>
    </source>
</evidence>
<dbReference type="Proteomes" id="UP000002640">
    <property type="component" value="Unassembled WGS sequence"/>
</dbReference>
<feature type="region of interest" description="Disordered" evidence="1">
    <location>
        <begin position="1"/>
        <end position="21"/>
    </location>
</feature>
<dbReference type="GeneID" id="20640781"/>
<feature type="compositionally biased region" description="Polar residues" evidence="1">
    <location>
        <begin position="100"/>
        <end position="112"/>
    </location>
</feature>
<dbReference type="AlphaFoldDB" id="G5AC11"/>
<feature type="region of interest" description="Disordered" evidence="1">
    <location>
        <begin position="71"/>
        <end position="120"/>
    </location>
</feature>
<accession>G5AC11</accession>
<evidence type="ECO:0000256" key="1">
    <source>
        <dbReference type="SAM" id="MobiDB-lite"/>
    </source>
</evidence>
<feature type="compositionally biased region" description="Basic residues" evidence="1">
    <location>
        <begin position="151"/>
        <end position="166"/>
    </location>
</feature>
<reference evidence="2 3" key="1">
    <citation type="journal article" date="2006" name="Science">
        <title>Phytophthora genome sequences uncover evolutionary origins and mechanisms of pathogenesis.</title>
        <authorList>
            <person name="Tyler B.M."/>
            <person name="Tripathy S."/>
            <person name="Zhang X."/>
            <person name="Dehal P."/>
            <person name="Jiang R.H."/>
            <person name="Aerts A."/>
            <person name="Arredondo F.D."/>
            <person name="Baxter L."/>
            <person name="Bensasson D."/>
            <person name="Beynon J.L."/>
            <person name="Chapman J."/>
            <person name="Damasceno C.M."/>
            <person name="Dorrance A.E."/>
            <person name="Dou D."/>
            <person name="Dickerman A.W."/>
            <person name="Dubchak I.L."/>
            <person name="Garbelotto M."/>
            <person name="Gijzen M."/>
            <person name="Gordon S.G."/>
            <person name="Govers F."/>
            <person name="Grunwald N.J."/>
            <person name="Huang W."/>
            <person name="Ivors K.L."/>
            <person name="Jones R.W."/>
            <person name="Kamoun S."/>
            <person name="Krampis K."/>
            <person name="Lamour K.H."/>
            <person name="Lee M.K."/>
            <person name="McDonald W.H."/>
            <person name="Medina M."/>
            <person name="Meijer H.J."/>
            <person name="Nordberg E.K."/>
            <person name="Maclean D.J."/>
            <person name="Ospina-Giraldo M.D."/>
            <person name="Morris P.F."/>
            <person name="Phuntumart V."/>
            <person name="Putnam N.H."/>
            <person name="Rash S."/>
            <person name="Rose J.K."/>
            <person name="Sakihama Y."/>
            <person name="Salamov A.A."/>
            <person name="Savidor A."/>
            <person name="Scheuring C.F."/>
            <person name="Smith B.M."/>
            <person name="Sobral B.W."/>
            <person name="Terry A."/>
            <person name="Torto-Alalibo T.A."/>
            <person name="Win J."/>
            <person name="Xu Z."/>
            <person name="Zhang H."/>
            <person name="Grigoriev I.V."/>
            <person name="Rokhsar D.S."/>
            <person name="Boore J.L."/>
        </authorList>
    </citation>
    <scope>NUCLEOTIDE SEQUENCE [LARGE SCALE GENOMIC DNA]</scope>
    <source>
        <strain evidence="2 3">P6497</strain>
    </source>
</reference>